<evidence type="ECO:0000256" key="7">
    <source>
        <dbReference type="SAM" id="MobiDB-lite"/>
    </source>
</evidence>
<dbReference type="SUPFAM" id="SSF56014">
    <property type="entry name" value="Nitrite and sulphite reductase 4Fe-4S domain-like"/>
    <property type="match status" value="2"/>
</dbReference>
<evidence type="ECO:0000313" key="10">
    <source>
        <dbReference type="Proteomes" id="UP000637002"/>
    </source>
</evidence>
<accession>A0A916XN78</accession>
<reference evidence="9" key="2">
    <citation type="submission" date="2020-09" db="EMBL/GenBank/DDBJ databases">
        <authorList>
            <person name="Sun Q."/>
            <person name="Zhou Y."/>
        </authorList>
    </citation>
    <scope>NUCLEOTIDE SEQUENCE</scope>
    <source>
        <strain evidence="9">CGMCC 1.12919</strain>
    </source>
</reference>
<keyword evidence="5" id="KW-0408">Iron</keyword>
<keyword evidence="3" id="KW-0479">Metal-binding</keyword>
<evidence type="ECO:0000256" key="2">
    <source>
        <dbReference type="ARBA" id="ARBA00022617"/>
    </source>
</evidence>
<keyword evidence="10" id="KW-1185">Reference proteome</keyword>
<protein>
    <submittedName>
        <fullName evidence="9">Precorrin-3B synthase</fullName>
    </submittedName>
</protein>
<dbReference type="GO" id="GO:0016491">
    <property type="term" value="F:oxidoreductase activity"/>
    <property type="evidence" value="ECO:0007669"/>
    <property type="project" value="UniProtKB-KW"/>
</dbReference>
<evidence type="ECO:0000313" key="9">
    <source>
        <dbReference type="EMBL" id="GGC85993.1"/>
    </source>
</evidence>
<evidence type="ECO:0000256" key="3">
    <source>
        <dbReference type="ARBA" id="ARBA00022723"/>
    </source>
</evidence>
<feature type="region of interest" description="Disordered" evidence="7">
    <location>
        <begin position="215"/>
        <end position="261"/>
    </location>
</feature>
<gene>
    <name evidence="9" type="ORF">GCM10010994_49860</name>
</gene>
<sequence>MTAASRRGACPALTAPMATGDGLLVRLALDGFTPAALTGLATAAARHGNGRLDITARGNLQIRGLDAGSAARLAEDVATLGLMPAEGIPMALSPLAGRDPHERADPRPLAEGLRRAAAGTSLAARLSPKVSIVIDGGGAPWLDALDADIRLHALAHDRWVLAVAGDARSAHAVAEGDSTTAIAAALAELERIAAAGPAARARDLALPDAVRAPTPVPASWPRLTRPSIHSGPQQSGSPDGLRSPAAMDGRVMPGHDAPVGDAPAAAPFEPLALHRLAGGLRTAASVGLPFGETDADTLIALAAAAEAAGAGEMRTVPGRLLTAIGPADRVPAWVQASAALGLITDPADPRRHIAACTGRPACASGLIDTRAMALALAARWPQAARAGVHVSGCGKGCAHPAPAALTLVGVAADVCAVVPGGRAGDAPTERLDVGRLPAYLERLFTAPPAGVSRAAGPEDGR</sequence>
<evidence type="ECO:0000256" key="6">
    <source>
        <dbReference type="ARBA" id="ARBA00023014"/>
    </source>
</evidence>
<evidence type="ECO:0000256" key="4">
    <source>
        <dbReference type="ARBA" id="ARBA00023002"/>
    </source>
</evidence>
<proteinExistence type="predicted"/>
<dbReference type="Gene3D" id="3.30.413.10">
    <property type="entry name" value="Sulfite Reductase Hemoprotein, domain 1"/>
    <property type="match status" value="2"/>
</dbReference>
<reference evidence="9" key="1">
    <citation type="journal article" date="2014" name="Int. J. Syst. Evol. Microbiol.">
        <title>Complete genome sequence of Corynebacterium casei LMG S-19264T (=DSM 44701T), isolated from a smear-ripened cheese.</title>
        <authorList>
            <consortium name="US DOE Joint Genome Institute (JGI-PGF)"/>
            <person name="Walter F."/>
            <person name="Albersmeier A."/>
            <person name="Kalinowski J."/>
            <person name="Ruckert C."/>
        </authorList>
    </citation>
    <scope>NUCLEOTIDE SEQUENCE</scope>
    <source>
        <strain evidence="9">CGMCC 1.12919</strain>
    </source>
</reference>
<comment type="caution">
    <text evidence="9">The sequence shown here is derived from an EMBL/GenBank/DDBJ whole genome shotgun (WGS) entry which is preliminary data.</text>
</comment>
<dbReference type="GO" id="GO:0051539">
    <property type="term" value="F:4 iron, 4 sulfur cluster binding"/>
    <property type="evidence" value="ECO:0007669"/>
    <property type="project" value="UniProtKB-KW"/>
</dbReference>
<evidence type="ECO:0000259" key="8">
    <source>
        <dbReference type="Pfam" id="PF03460"/>
    </source>
</evidence>
<dbReference type="PANTHER" id="PTHR32439:SF9">
    <property type="entry name" value="BLR3264 PROTEIN"/>
    <property type="match status" value="1"/>
</dbReference>
<dbReference type="RefSeq" id="WP_188611901.1">
    <property type="nucleotide sequence ID" value="NZ_BMGG01000010.1"/>
</dbReference>
<dbReference type="Proteomes" id="UP000637002">
    <property type="component" value="Unassembled WGS sequence"/>
</dbReference>
<dbReference type="InterPro" id="IPR045854">
    <property type="entry name" value="NO2/SO3_Rdtase_4Fe4S_sf"/>
</dbReference>
<dbReference type="Gene3D" id="3.90.480.10">
    <property type="entry name" value="Sulfite Reductase Hemoprotein,Domain 2"/>
    <property type="match status" value="1"/>
</dbReference>
<feature type="domain" description="Nitrite/Sulfite reductase ferredoxin-like" evidence="8">
    <location>
        <begin position="16"/>
        <end position="77"/>
    </location>
</feature>
<evidence type="ECO:0000256" key="1">
    <source>
        <dbReference type="ARBA" id="ARBA00022485"/>
    </source>
</evidence>
<evidence type="ECO:0000256" key="5">
    <source>
        <dbReference type="ARBA" id="ARBA00023004"/>
    </source>
</evidence>
<dbReference type="EMBL" id="BMGG01000010">
    <property type="protein sequence ID" value="GGC85993.1"/>
    <property type="molecule type" value="Genomic_DNA"/>
</dbReference>
<dbReference type="Pfam" id="PF03460">
    <property type="entry name" value="NIR_SIR_ferr"/>
    <property type="match status" value="1"/>
</dbReference>
<dbReference type="AlphaFoldDB" id="A0A916XN78"/>
<keyword evidence="1" id="KW-0004">4Fe-4S</keyword>
<name>A0A916XN78_9HYPH</name>
<dbReference type="InterPro" id="IPR051329">
    <property type="entry name" value="NIR_SIR_4Fe-4S"/>
</dbReference>
<dbReference type="PANTHER" id="PTHR32439">
    <property type="entry name" value="FERREDOXIN--NITRITE REDUCTASE, CHLOROPLASTIC"/>
    <property type="match status" value="1"/>
</dbReference>
<dbReference type="SUPFAM" id="SSF55124">
    <property type="entry name" value="Nitrite/Sulfite reductase N-terminal domain-like"/>
    <property type="match status" value="1"/>
</dbReference>
<keyword evidence="6" id="KW-0411">Iron-sulfur</keyword>
<keyword evidence="4" id="KW-0560">Oxidoreductase</keyword>
<dbReference type="InterPro" id="IPR012798">
    <property type="entry name" value="Cbl_synth_CobG-like"/>
</dbReference>
<dbReference type="InterPro" id="IPR036136">
    <property type="entry name" value="Nit/Sulf_reduc_fer-like_dom_sf"/>
</dbReference>
<dbReference type="NCBIfam" id="TIGR02435">
    <property type="entry name" value="CobG"/>
    <property type="match status" value="1"/>
</dbReference>
<dbReference type="InterPro" id="IPR005117">
    <property type="entry name" value="NiRdtase/SiRdtase_haem-b_fer"/>
</dbReference>
<dbReference type="GO" id="GO:0046872">
    <property type="term" value="F:metal ion binding"/>
    <property type="evidence" value="ECO:0007669"/>
    <property type="project" value="UniProtKB-KW"/>
</dbReference>
<keyword evidence="2" id="KW-0349">Heme</keyword>
<organism evidence="9 10">
    <name type="scientific">Chelatococcus reniformis</name>
    <dbReference type="NCBI Taxonomy" id="1494448"/>
    <lineage>
        <taxon>Bacteria</taxon>
        <taxon>Pseudomonadati</taxon>
        <taxon>Pseudomonadota</taxon>
        <taxon>Alphaproteobacteria</taxon>
        <taxon>Hyphomicrobiales</taxon>
        <taxon>Chelatococcaceae</taxon>
        <taxon>Chelatococcus</taxon>
    </lineage>
</organism>